<name>L5MI77_MYODS</name>
<accession>L5MI77</accession>
<reference evidence="6" key="1">
    <citation type="journal article" date="2013" name="Science">
        <title>Comparative analysis of bat genomes provides insight into the evolution of flight and immunity.</title>
        <authorList>
            <person name="Zhang G."/>
            <person name="Cowled C."/>
            <person name="Shi Z."/>
            <person name="Huang Z."/>
            <person name="Bishop-Lilly K.A."/>
            <person name="Fang X."/>
            <person name="Wynne J.W."/>
            <person name="Xiong Z."/>
            <person name="Baker M.L."/>
            <person name="Zhao W."/>
            <person name="Tachedjian M."/>
            <person name="Zhu Y."/>
            <person name="Zhou P."/>
            <person name="Jiang X."/>
            <person name="Ng J."/>
            <person name="Yang L."/>
            <person name="Wu L."/>
            <person name="Xiao J."/>
            <person name="Feng Y."/>
            <person name="Chen Y."/>
            <person name="Sun X."/>
            <person name="Zhang Y."/>
            <person name="Marsh G.A."/>
            <person name="Crameri G."/>
            <person name="Broder C.C."/>
            <person name="Frey K.G."/>
            <person name="Wang L.F."/>
            <person name="Wang J."/>
        </authorList>
    </citation>
    <scope>NUCLEOTIDE SEQUENCE [LARGE SCALE GENOMIC DNA]</scope>
</reference>
<dbReference type="PANTHER" id="PTHR10496">
    <property type="entry name" value="40S RIBOSOMAL PROTEIN S24"/>
    <property type="match status" value="1"/>
</dbReference>
<evidence type="ECO:0000256" key="4">
    <source>
        <dbReference type="ARBA" id="ARBA00035458"/>
    </source>
</evidence>
<keyword evidence="1 5" id="KW-0689">Ribosomal protein</keyword>
<keyword evidence="2" id="KW-0687">Ribonucleoprotein</keyword>
<dbReference type="Pfam" id="PF01282">
    <property type="entry name" value="Ribosomal_S24e"/>
    <property type="match status" value="1"/>
</dbReference>
<protein>
    <recommendedName>
        <fullName evidence="3">Small ribosomal subunit protein eS24</fullName>
    </recommendedName>
    <alternativeName>
        <fullName evidence="4">40S ribosomal protein S24</fullName>
    </alternativeName>
</protein>
<dbReference type="InterPro" id="IPR012678">
    <property type="entry name" value="Ribosomal_uL23/eL15/eS24_sf"/>
</dbReference>
<evidence type="ECO:0000313" key="6">
    <source>
        <dbReference type="Proteomes" id="UP000010556"/>
    </source>
</evidence>
<dbReference type="Proteomes" id="UP000010556">
    <property type="component" value="Unassembled WGS sequence"/>
</dbReference>
<evidence type="ECO:0000256" key="1">
    <source>
        <dbReference type="ARBA" id="ARBA00022980"/>
    </source>
</evidence>
<evidence type="ECO:0000256" key="3">
    <source>
        <dbReference type="ARBA" id="ARBA00035149"/>
    </source>
</evidence>
<evidence type="ECO:0000256" key="2">
    <source>
        <dbReference type="ARBA" id="ARBA00023274"/>
    </source>
</evidence>
<organism evidence="5 6">
    <name type="scientific">Myotis davidii</name>
    <name type="common">David's myotis</name>
    <dbReference type="NCBI Taxonomy" id="225400"/>
    <lineage>
        <taxon>Eukaryota</taxon>
        <taxon>Metazoa</taxon>
        <taxon>Chordata</taxon>
        <taxon>Craniata</taxon>
        <taxon>Vertebrata</taxon>
        <taxon>Euteleostomi</taxon>
        <taxon>Mammalia</taxon>
        <taxon>Eutheria</taxon>
        <taxon>Laurasiatheria</taxon>
        <taxon>Chiroptera</taxon>
        <taxon>Yangochiroptera</taxon>
        <taxon>Vespertilionidae</taxon>
        <taxon>Myotis</taxon>
    </lineage>
</organism>
<dbReference type="InterPro" id="IPR053709">
    <property type="entry name" value="eRP_eS24_sf"/>
</dbReference>
<gene>
    <name evidence="5" type="ORF">MDA_GLEAN10006702</name>
</gene>
<dbReference type="EMBL" id="KB099690">
    <property type="protein sequence ID" value="ELK37992.1"/>
    <property type="molecule type" value="Genomic_DNA"/>
</dbReference>
<dbReference type="InterPro" id="IPR001976">
    <property type="entry name" value="Ribosomal_eS24"/>
</dbReference>
<dbReference type="SUPFAM" id="SSF54189">
    <property type="entry name" value="Ribosomal proteins S24e, L23 and L15e"/>
    <property type="match status" value="1"/>
</dbReference>
<dbReference type="AlphaFoldDB" id="L5MI77"/>
<dbReference type="Gene3D" id="3.30.70.3370">
    <property type="match status" value="2"/>
</dbReference>
<proteinExistence type="predicted"/>
<dbReference type="GO" id="GO:0006412">
    <property type="term" value="P:translation"/>
    <property type="evidence" value="ECO:0007669"/>
    <property type="project" value="InterPro"/>
</dbReference>
<keyword evidence="6" id="KW-1185">Reference proteome</keyword>
<dbReference type="GO" id="GO:0003735">
    <property type="term" value="F:structural constituent of ribosome"/>
    <property type="evidence" value="ECO:0007669"/>
    <property type="project" value="InterPro"/>
</dbReference>
<dbReference type="GO" id="GO:0044391">
    <property type="term" value="C:ribosomal subunit"/>
    <property type="evidence" value="ECO:0007669"/>
    <property type="project" value="UniProtKB-ARBA"/>
</dbReference>
<sequence length="152" mass="17598">MSNTITIQTRKFMTNRLLQLKQIVTEVLRSGKVTVFETESQEKLANLRQPSNDSLSSLMFLSLSPSPFLSEINKNIYFLNHRLARYGLCEKKTSRKERMVFRNRMKKARGTAKANVGAANRMSWRWDNRRSKDPSVMLSVGTVQVFMRGLIH</sequence>
<evidence type="ECO:0000313" key="5">
    <source>
        <dbReference type="EMBL" id="ELK37992.1"/>
    </source>
</evidence>